<feature type="domain" description="SSD" evidence="2">
    <location>
        <begin position="203"/>
        <end position="299"/>
    </location>
</feature>
<dbReference type="PROSITE" id="PS50156">
    <property type="entry name" value="SSD"/>
    <property type="match status" value="1"/>
</dbReference>
<keyword evidence="1" id="KW-0472">Membrane</keyword>
<keyword evidence="4" id="KW-1185">Reference proteome</keyword>
<feature type="transmembrane region" description="Helical" evidence="1">
    <location>
        <begin position="200"/>
        <end position="223"/>
    </location>
</feature>
<name>A0A2B4SYY6_STYPI</name>
<dbReference type="Gene3D" id="1.20.1640.10">
    <property type="entry name" value="Multidrug efflux transporter AcrB transmembrane domain"/>
    <property type="match status" value="1"/>
</dbReference>
<dbReference type="Proteomes" id="UP000225706">
    <property type="component" value="Unassembled WGS sequence"/>
</dbReference>
<dbReference type="GO" id="GO:0016020">
    <property type="term" value="C:membrane"/>
    <property type="evidence" value="ECO:0007669"/>
    <property type="project" value="InterPro"/>
</dbReference>
<dbReference type="SUPFAM" id="SSF82866">
    <property type="entry name" value="Multidrug efflux transporter AcrB transmembrane domain"/>
    <property type="match status" value="1"/>
</dbReference>
<sequence length="541" mass="61602">MLKFGGEYPFNPYSVWSSICSWYLRLLERFFGWFAAGIAKHPLITIHICLVFVSDCSVGFIWFQVENRTVKLFIPETSKAIDDLEAAERYFRVNFREEIVLLVASPSHPNVLSPECLRQAFRAHKAVTELESYSDFFVTLLGNQSRSPEDCVMINPLEFVQFNETLLIDKDIKKVQHELSKACNDTSLNMRNGHPFRFNFNRLFGVFTVALGILAGLGLGMWFRVPFVSLVGVLPFLVLGIGIDDMFIMVDELDRQPRDLSTTAKIKAVMMHSESTVTMTTMTDLVTFAVSASTSFPAISKIISDEEFLTLYESYSSKNPEFPYSSYPKFDFDQMDESECLAEFRVRKQDITLLANVLQLPDTIRCPQRTTCHRTEGLCMLLKRFSYPCRYSDMIHRFARPVPEISMITNTMMDHIFLSHGHRISQWNFDILSPPMLQEYADVIHAKGAPLSNCFGFIDGTVRPISRPGQHQRIVYNGHKRVHSLKFQSVALPNGLIGNMYGPVGKLTVVATYLSILRLGVCVDRNSLHTVRILCPDVDID</sequence>
<evidence type="ECO:0000256" key="1">
    <source>
        <dbReference type="SAM" id="Phobius"/>
    </source>
</evidence>
<dbReference type="Pfam" id="PF02460">
    <property type="entry name" value="Patched"/>
    <property type="match status" value="1"/>
</dbReference>
<reference evidence="4" key="1">
    <citation type="journal article" date="2017" name="bioRxiv">
        <title>Comparative analysis of the genomes of Stylophora pistillata and Acropora digitifera provides evidence for extensive differences between species of corals.</title>
        <authorList>
            <person name="Voolstra C.R."/>
            <person name="Li Y."/>
            <person name="Liew Y.J."/>
            <person name="Baumgarten S."/>
            <person name="Zoccola D."/>
            <person name="Flot J.-F."/>
            <person name="Tambutte S."/>
            <person name="Allemand D."/>
            <person name="Aranda M."/>
        </authorList>
    </citation>
    <scope>NUCLEOTIDE SEQUENCE [LARGE SCALE GENOMIC DNA]</scope>
</reference>
<dbReference type="InterPro" id="IPR003392">
    <property type="entry name" value="PTHD_SSD"/>
</dbReference>
<evidence type="ECO:0000313" key="3">
    <source>
        <dbReference type="EMBL" id="PFX34090.1"/>
    </source>
</evidence>
<proteinExistence type="predicted"/>
<gene>
    <name evidence="3" type="primary">Ptchd3</name>
    <name evidence="3" type="ORF">AWC38_SpisGene1033</name>
</gene>
<feature type="transmembrane region" description="Helical" evidence="1">
    <location>
        <begin position="43"/>
        <end position="63"/>
    </location>
</feature>
<dbReference type="PANTHER" id="PTHR34615:SF1">
    <property type="entry name" value="PX DOMAIN-CONTAINING PROTEIN"/>
    <property type="match status" value="1"/>
</dbReference>
<dbReference type="EMBL" id="LSMT01000006">
    <property type="protein sequence ID" value="PFX34090.1"/>
    <property type="molecule type" value="Genomic_DNA"/>
</dbReference>
<dbReference type="OrthoDB" id="5967148at2759"/>
<comment type="caution">
    <text evidence="3">The sequence shown here is derived from an EMBL/GenBank/DDBJ whole genome shotgun (WGS) entry which is preliminary data.</text>
</comment>
<keyword evidence="1" id="KW-0812">Transmembrane</keyword>
<evidence type="ECO:0000259" key="2">
    <source>
        <dbReference type="PROSITE" id="PS50156"/>
    </source>
</evidence>
<organism evidence="3 4">
    <name type="scientific">Stylophora pistillata</name>
    <name type="common">Smooth cauliflower coral</name>
    <dbReference type="NCBI Taxonomy" id="50429"/>
    <lineage>
        <taxon>Eukaryota</taxon>
        <taxon>Metazoa</taxon>
        <taxon>Cnidaria</taxon>
        <taxon>Anthozoa</taxon>
        <taxon>Hexacorallia</taxon>
        <taxon>Scleractinia</taxon>
        <taxon>Astrocoeniina</taxon>
        <taxon>Pocilloporidae</taxon>
        <taxon>Stylophora</taxon>
    </lineage>
</organism>
<keyword evidence="1" id="KW-1133">Transmembrane helix</keyword>
<dbReference type="AlphaFoldDB" id="A0A2B4SYY6"/>
<accession>A0A2B4SYY6</accession>
<protein>
    <submittedName>
        <fullName evidence="3">Patched domain-containing protein 3</fullName>
    </submittedName>
</protein>
<dbReference type="InterPro" id="IPR000731">
    <property type="entry name" value="SSD"/>
</dbReference>
<dbReference type="PANTHER" id="PTHR34615">
    <property type="entry name" value="PX DOMAIN-CONTAINING PROTEIN"/>
    <property type="match status" value="1"/>
</dbReference>
<evidence type="ECO:0000313" key="4">
    <source>
        <dbReference type="Proteomes" id="UP000225706"/>
    </source>
</evidence>